<sequence>MVASSRCLTRDITATHNFEVTNFSLLDGMGIGEYVSSSTFSVGSFDWKLNFYPDGDDAEQEAAYASVFLCLAGGPTGARVKFKFTLFDKDYKVSRKRGKRRKTEKEENLLKTEASTFDSVGQEWGCSDFFDKSVLRELLLSPDDCIRIKCSMSVIKVDTEESNTIEVPPSNLHLDLARMLKDGEDADVAFRVGDQMFHAHRNILAARSMVFKVELFGAMMENATECIEIKDMEPTVFEGLLHFIYTDSLPCNWKSDSIVAVQQLLAAADRYGLDRLMAMCGAKLCSWIDVQSVATTLALAEQHNCVKLKDACLRFIGWPDVLSAVIKTEGFEHLCAVFPLATKEILEKAVVARMEKILS</sequence>
<dbReference type="PANTHER" id="PTHR26379">
    <property type="entry name" value="BTB/POZ AND MATH DOMAIN-CONTAINING PROTEIN 1"/>
    <property type="match status" value="1"/>
</dbReference>
<dbReference type="InterPro" id="IPR000210">
    <property type="entry name" value="BTB/POZ_dom"/>
</dbReference>
<dbReference type="SMART" id="SM00225">
    <property type="entry name" value="BTB"/>
    <property type="match status" value="1"/>
</dbReference>
<protein>
    <recommendedName>
        <fullName evidence="7">BTB domain-containing protein</fullName>
    </recommendedName>
</protein>
<feature type="domain" description="MATH" evidence="4">
    <location>
        <begin position="13"/>
        <end position="152"/>
    </location>
</feature>
<accession>A0A5J9WKL1</accession>
<dbReference type="Gramene" id="TVU49252">
    <property type="protein sequence ID" value="TVU49252"/>
    <property type="gene ID" value="EJB05_00552"/>
</dbReference>
<dbReference type="EMBL" id="RWGY01000002">
    <property type="protein sequence ID" value="TVU49252.1"/>
    <property type="molecule type" value="Genomic_DNA"/>
</dbReference>
<dbReference type="AlphaFoldDB" id="A0A5J9WKL1"/>
<evidence type="ECO:0000256" key="2">
    <source>
        <dbReference type="ARBA" id="ARBA00010846"/>
    </source>
</evidence>
<evidence type="ECO:0000313" key="5">
    <source>
        <dbReference type="EMBL" id="TVU49252.1"/>
    </source>
</evidence>
<feature type="non-terminal residue" evidence="5">
    <location>
        <position position="1"/>
    </location>
</feature>
<dbReference type="Gene3D" id="1.25.40.420">
    <property type="match status" value="1"/>
</dbReference>
<dbReference type="InterPro" id="IPR002083">
    <property type="entry name" value="MATH/TRAF_dom"/>
</dbReference>
<dbReference type="Pfam" id="PF24570">
    <property type="entry name" value="BACK_BPM_SPOP"/>
    <property type="match status" value="1"/>
</dbReference>
<keyword evidence="6" id="KW-1185">Reference proteome</keyword>
<organism evidence="5 6">
    <name type="scientific">Eragrostis curvula</name>
    <name type="common">weeping love grass</name>
    <dbReference type="NCBI Taxonomy" id="38414"/>
    <lineage>
        <taxon>Eukaryota</taxon>
        <taxon>Viridiplantae</taxon>
        <taxon>Streptophyta</taxon>
        <taxon>Embryophyta</taxon>
        <taxon>Tracheophyta</taxon>
        <taxon>Spermatophyta</taxon>
        <taxon>Magnoliopsida</taxon>
        <taxon>Liliopsida</taxon>
        <taxon>Poales</taxon>
        <taxon>Poaceae</taxon>
        <taxon>PACMAD clade</taxon>
        <taxon>Chloridoideae</taxon>
        <taxon>Eragrostideae</taxon>
        <taxon>Eragrostidinae</taxon>
        <taxon>Eragrostis</taxon>
    </lineage>
</organism>
<dbReference type="InterPro" id="IPR056423">
    <property type="entry name" value="BACK_BPM_SPOP"/>
</dbReference>
<dbReference type="Proteomes" id="UP000324897">
    <property type="component" value="Chromosome 6"/>
</dbReference>
<dbReference type="OrthoDB" id="663950at2759"/>
<dbReference type="SUPFAM" id="SSF54695">
    <property type="entry name" value="POZ domain"/>
    <property type="match status" value="1"/>
</dbReference>
<dbReference type="InterPro" id="IPR011333">
    <property type="entry name" value="SKP1/BTB/POZ_sf"/>
</dbReference>
<comment type="pathway">
    <text evidence="1">Protein modification; protein ubiquitination.</text>
</comment>
<dbReference type="InterPro" id="IPR045005">
    <property type="entry name" value="BPM1-6"/>
</dbReference>
<proteinExistence type="inferred from homology"/>
<name>A0A5J9WKL1_9POAL</name>
<evidence type="ECO:0000259" key="3">
    <source>
        <dbReference type="PROSITE" id="PS50097"/>
    </source>
</evidence>
<dbReference type="SUPFAM" id="SSF49599">
    <property type="entry name" value="TRAF domain-like"/>
    <property type="match status" value="1"/>
</dbReference>
<feature type="domain" description="BTB" evidence="3">
    <location>
        <begin position="186"/>
        <end position="249"/>
    </location>
</feature>
<dbReference type="PROSITE" id="PS50144">
    <property type="entry name" value="MATH"/>
    <property type="match status" value="1"/>
</dbReference>
<evidence type="ECO:0000313" key="6">
    <source>
        <dbReference type="Proteomes" id="UP000324897"/>
    </source>
</evidence>
<dbReference type="Gene3D" id="2.60.210.10">
    <property type="entry name" value="Apoptosis, Tumor Necrosis Factor Receptor Associated Protein 2, Chain A"/>
    <property type="match status" value="1"/>
</dbReference>
<evidence type="ECO:0000256" key="1">
    <source>
        <dbReference type="ARBA" id="ARBA00004906"/>
    </source>
</evidence>
<dbReference type="PANTHER" id="PTHR26379:SF515">
    <property type="entry name" value="BTB DOMAIN-CONTAINING PROTEIN"/>
    <property type="match status" value="1"/>
</dbReference>
<evidence type="ECO:0008006" key="7">
    <source>
        <dbReference type="Google" id="ProtNLM"/>
    </source>
</evidence>
<comment type="similarity">
    <text evidence="2">Belongs to the Tdpoz family.</text>
</comment>
<dbReference type="Pfam" id="PF00651">
    <property type="entry name" value="BTB"/>
    <property type="match status" value="1"/>
</dbReference>
<gene>
    <name evidence="5" type="ORF">EJB05_00552</name>
</gene>
<dbReference type="Pfam" id="PF22486">
    <property type="entry name" value="MATH_2"/>
    <property type="match status" value="1"/>
</dbReference>
<reference evidence="5 6" key="1">
    <citation type="journal article" date="2019" name="Sci. Rep.">
        <title>A high-quality genome of Eragrostis curvula grass provides insights into Poaceae evolution and supports new strategies to enhance forage quality.</title>
        <authorList>
            <person name="Carballo J."/>
            <person name="Santos B.A.C.M."/>
            <person name="Zappacosta D."/>
            <person name="Garbus I."/>
            <person name="Selva J.P."/>
            <person name="Gallo C.A."/>
            <person name="Diaz A."/>
            <person name="Albertini E."/>
            <person name="Caccamo M."/>
            <person name="Echenique V."/>
        </authorList>
    </citation>
    <scope>NUCLEOTIDE SEQUENCE [LARGE SCALE GENOMIC DNA]</scope>
    <source>
        <strain evidence="6">cv. Victoria</strain>
        <tissue evidence="5">Leaf</tissue>
    </source>
</reference>
<evidence type="ECO:0000259" key="4">
    <source>
        <dbReference type="PROSITE" id="PS50144"/>
    </source>
</evidence>
<dbReference type="PROSITE" id="PS50097">
    <property type="entry name" value="BTB"/>
    <property type="match status" value="1"/>
</dbReference>
<dbReference type="CDD" id="cd00121">
    <property type="entry name" value="MATH"/>
    <property type="match status" value="1"/>
</dbReference>
<comment type="caution">
    <text evidence="5">The sequence shown here is derived from an EMBL/GenBank/DDBJ whole genome shotgun (WGS) entry which is preliminary data.</text>
</comment>
<dbReference type="InterPro" id="IPR008974">
    <property type="entry name" value="TRAF-like"/>
</dbReference>
<dbReference type="GO" id="GO:0016567">
    <property type="term" value="P:protein ubiquitination"/>
    <property type="evidence" value="ECO:0007669"/>
    <property type="project" value="InterPro"/>
</dbReference>
<dbReference type="Gene3D" id="3.30.710.10">
    <property type="entry name" value="Potassium Channel Kv1.1, Chain A"/>
    <property type="match status" value="1"/>
</dbReference>